<evidence type="ECO:0000256" key="7">
    <source>
        <dbReference type="ARBA" id="ARBA00023235"/>
    </source>
</evidence>
<dbReference type="PROSITE" id="PS51217">
    <property type="entry name" value="UVRD_HELICASE_CTER"/>
    <property type="match status" value="1"/>
</dbReference>
<dbReference type="CDD" id="cd17932">
    <property type="entry name" value="DEXQc_UvrD"/>
    <property type="match status" value="1"/>
</dbReference>
<dbReference type="InterPro" id="IPR013986">
    <property type="entry name" value="DExx_box_DNA_helicase_dom_sf"/>
</dbReference>
<dbReference type="InterPro" id="IPR000212">
    <property type="entry name" value="DNA_helicase_UvrD/REP"/>
</dbReference>
<evidence type="ECO:0000259" key="12">
    <source>
        <dbReference type="PROSITE" id="PS51198"/>
    </source>
</evidence>
<feature type="domain" description="UvrD-like helicase ATP-binding" evidence="12">
    <location>
        <begin position="3"/>
        <end position="266"/>
    </location>
</feature>
<dbReference type="EC" id="5.6.2.4" evidence="9"/>
<comment type="catalytic activity">
    <reaction evidence="10">
        <text>ATP + H2O = ADP + phosphate + H(+)</text>
        <dbReference type="Rhea" id="RHEA:13065"/>
        <dbReference type="ChEBI" id="CHEBI:15377"/>
        <dbReference type="ChEBI" id="CHEBI:15378"/>
        <dbReference type="ChEBI" id="CHEBI:30616"/>
        <dbReference type="ChEBI" id="CHEBI:43474"/>
        <dbReference type="ChEBI" id="CHEBI:456216"/>
        <dbReference type="EC" id="5.6.2.4"/>
    </reaction>
</comment>
<organism evidence="14 15">
    <name type="scientific">Tumebacillus amylolyticus</name>
    <dbReference type="NCBI Taxonomy" id="2801339"/>
    <lineage>
        <taxon>Bacteria</taxon>
        <taxon>Bacillati</taxon>
        <taxon>Bacillota</taxon>
        <taxon>Bacilli</taxon>
        <taxon>Bacillales</taxon>
        <taxon>Alicyclobacillaceae</taxon>
        <taxon>Tumebacillus</taxon>
    </lineage>
</organism>
<evidence type="ECO:0000313" key="14">
    <source>
        <dbReference type="EMBL" id="MBL0387877.1"/>
    </source>
</evidence>
<evidence type="ECO:0000256" key="9">
    <source>
        <dbReference type="ARBA" id="ARBA00034808"/>
    </source>
</evidence>
<dbReference type="Pfam" id="PF13361">
    <property type="entry name" value="UvrD_C"/>
    <property type="match status" value="1"/>
</dbReference>
<accession>A0ABS1JC80</accession>
<dbReference type="PROSITE" id="PS51198">
    <property type="entry name" value="UVRD_HELICASE_ATP_BIND"/>
    <property type="match status" value="1"/>
</dbReference>
<evidence type="ECO:0000256" key="8">
    <source>
        <dbReference type="ARBA" id="ARBA00034617"/>
    </source>
</evidence>
<dbReference type="EMBL" id="JAEQNB010000004">
    <property type="protein sequence ID" value="MBL0387877.1"/>
    <property type="molecule type" value="Genomic_DNA"/>
</dbReference>
<keyword evidence="15" id="KW-1185">Reference proteome</keyword>
<dbReference type="RefSeq" id="WP_201636302.1">
    <property type="nucleotide sequence ID" value="NZ_JAEQNB010000004.1"/>
</dbReference>
<comment type="catalytic activity">
    <reaction evidence="8">
        <text>Couples ATP hydrolysis with the unwinding of duplex DNA by translocating in the 3'-5' direction.</text>
        <dbReference type="EC" id="5.6.2.4"/>
    </reaction>
</comment>
<comment type="similarity">
    <text evidence="1">Belongs to the helicase family. UvrD subfamily.</text>
</comment>
<dbReference type="Gene3D" id="3.40.50.300">
    <property type="entry name" value="P-loop containing nucleotide triphosphate hydrolases"/>
    <property type="match status" value="2"/>
</dbReference>
<dbReference type="PANTHER" id="PTHR11070">
    <property type="entry name" value="UVRD / RECB / PCRA DNA HELICASE FAMILY MEMBER"/>
    <property type="match status" value="1"/>
</dbReference>
<evidence type="ECO:0000313" key="15">
    <source>
        <dbReference type="Proteomes" id="UP000602284"/>
    </source>
</evidence>
<dbReference type="Pfam" id="PF00580">
    <property type="entry name" value="UvrD-helicase"/>
    <property type="match status" value="1"/>
</dbReference>
<keyword evidence="7" id="KW-0413">Isomerase</keyword>
<sequence length="613" mass="69943">MLNGLNPAQHQAVTSSSKRICVLAGAGTGKTKTLTSRIAYLNDEHRIGTSGMLALTFTRLAGLEMKERIASLVGEQKAKEMFCNTFHAFCVTALQRYGNRLGLEPNFTIYDPEDQESVVEQVIKDLKVKAKVADVFLDINCFIRGEEKFKSEATRLAATEYKYRLKRNNAISLDELLLRTLILFKQEAVAEYYRESYPYVFVDEFQDTDEIQWEIIQLFRPKNLLVVGDDFQAIYGWRGARVENILEVAEDPAYEVVKLEQNYRSTLPIVDASNSLIKHNTKQTEKVLVTDRPGDPVVTLLDFVNEEQEAAYIADHVMQHRRAGGKFSDVAVLARTNRQLSLVKDKLREGAIPALIISKDSDPLAKPDVQKLLKYIAYMINPSDERSLRSCINFPERRITDLQMSGAEVDAGFGKSLREAMEDQAPKCRNFFNQIDATTRNGDNNSFWSDDAWLVIQGCAFDLGLKDFYTDHSLQNRYEDVRAGLTFAQRWCNQQHAAGERADIQTFMKWIHIRDLQDYYQRDVDAIQLFTIHGSKGLEFDTVIMVGMNQGTFPSKRSMKTDPEEERRLAYVGVTRAKRHLILTRPQTTFGYGKMTEHEPSQYIRELGLAVQV</sequence>
<dbReference type="InterPro" id="IPR014016">
    <property type="entry name" value="UvrD-like_ATP-bd"/>
</dbReference>
<reference evidence="14 15" key="1">
    <citation type="submission" date="2021-01" db="EMBL/GenBank/DDBJ databases">
        <title>Tumebacillus sp. strain ITR2 16S ribosomal RNA gene Genome sequencing and assembly.</title>
        <authorList>
            <person name="Kang M."/>
        </authorList>
    </citation>
    <scope>NUCLEOTIDE SEQUENCE [LARGE SCALE GENOMIC DNA]</scope>
    <source>
        <strain evidence="14 15">ITR2</strain>
    </source>
</reference>
<dbReference type="Gene3D" id="1.10.486.10">
    <property type="entry name" value="PCRA, domain 4"/>
    <property type="match status" value="1"/>
</dbReference>
<evidence type="ECO:0000256" key="10">
    <source>
        <dbReference type="ARBA" id="ARBA00048988"/>
    </source>
</evidence>
<dbReference type="PANTHER" id="PTHR11070:SF2">
    <property type="entry name" value="ATP-DEPENDENT DNA HELICASE SRS2"/>
    <property type="match status" value="1"/>
</dbReference>
<evidence type="ECO:0000256" key="2">
    <source>
        <dbReference type="ARBA" id="ARBA00022741"/>
    </source>
</evidence>
<proteinExistence type="inferred from homology"/>
<evidence type="ECO:0000256" key="5">
    <source>
        <dbReference type="ARBA" id="ARBA00022840"/>
    </source>
</evidence>
<dbReference type="Gene3D" id="1.10.10.160">
    <property type="match status" value="1"/>
</dbReference>
<evidence type="ECO:0000256" key="1">
    <source>
        <dbReference type="ARBA" id="ARBA00009922"/>
    </source>
</evidence>
<keyword evidence="6" id="KW-0238">DNA-binding</keyword>
<keyword evidence="3 11" id="KW-0378">Hydrolase</keyword>
<dbReference type="InterPro" id="IPR014017">
    <property type="entry name" value="DNA_helicase_UvrD-like_C"/>
</dbReference>
<dbReference type="SUPFAM" id="SSF52540">
    <property type="entry name" value="P-loop containing nucleoside triphosphate hydrolases"/>
    <property type="match status" value="1"/>
</dbReference>
<evidence type="ECO:0000259" key="13">
    <source>
        <dbReference type="PROSITE" id="PS51217"/>
    </source>
</evidence>
<name>A0ABS1JC80_9BACL</name>
<keyword evidence="4 11" id="KW-0347">Helicase</keyword>
<keyword evidence="5 11" id="KW-0067">ATP-binding</keyword>
<evidence type="ECO:0000256" key="11">
    <source>
        <dbReference type="PROSITE-ProRule" id="PRU00560"/>
    </source>
</evidence>
<dbReference type="InterPro" id="IPR027417">
    <property type="entry name" value="P-loop_NTPase"/>
</dbReference>
<gene>
    <name evidence="14" type="ORF">JJB07_14645</name>
</gene>
<evidence type="ECO:0000256" key="4">
    <source>
        <dbReference type="ARBA" id="ARBA00022806"/>
    </source>
</evidence>
<evidence type="ECO:0000256" key="3">
    <source>
        <dbReference type="ARBA" id="ARBA00022801"/>
    </source>
</evidence>
<protein>
    <recommendedName>
        <fullName evidence="9">DNA 3'-5' helicase</fullName>
        <ecNumber evidence="9">5.6.2.4</ecNumber>
    </recommendedName>
</protein>
<dbReference type="Proteomes" id="UP000602284">
    <property type="component" value="Unassembled WGS sequence"/>
</dbReference>
<keyword evidence="2 11" id="KW-0547">Nucleotide-binding</keyword>
<feature type="binding site" evidence="11">
    <location>
        <begin position="24"/>
        <end position="31"/>
    </location>
    <ligand>
        <name>ATP</name>
        <dbReference type="ChEBI" id="CHEBI:30616"/>
    </ligand>
</feature>
<feature type="domain" description="UvrD-like helicase C-terminal" evidence="13">
    <location>
        <begin position="267"/>
        <end position="537"/>
    </location>
</feature>
<comment type="caution">
    <text evidence="14">The sequence shown here is derived from an EMBL/GenBank/DDBJ whole genome shotgun (WGS) entry which is preliminary data.</text>
</comment>
<evidence type="ECO:0000256" key="6">
    <source>
        <dbReference type="ARBA" id="ARBA00023125"/>
    </source>
</evidence>